<proteinExistence type="predicted"/>
<sequence>MDLDILPGQEADVPAYIRVFRNAFADHPRIPMMWPLGYTADWYAFHEADIVQQIHNADNHFIKAIDTRSKQIVAGVEWTFALDTAETAKDVPIDPNQPPPPGWPDQGNWPMRMFFKMEWEKWRREHLAGKPYISLDILVVDPACQGRKAGSKLLAWGCEQADRHSAMMVLESTPAGLALYKRFGFREITVLKANMHDFGWKGYYDEEAAKRVWMLRDPQRV</sequence>
<dbReference type="PANTHER" id="PTHR42791">
    <property type="entry name" value="GNAT FAMILY ACETYLTRANSFERASE"/>
    <property type="match status" value="1"/>
</dbReference>
<dbReference type="Proteomes" id="UP001274830">
    <property type="component" value="Unassembled WGS sequence"/>
</dbReference>
<name>A0AAE1BYW8_9PEZI</name>
<dbReference type="PROSITE" id="PS51186">
    <property type="entry name" value="GNAT"/>
    <property type="match status" value="1"/>
</dbReference>
<dbReference type="GO" id="GO:0016747">
    <property type="term" value="F:acyltransferase activity, transferring groups other than amino-acyl groups"/>
    <property type="evidence" value="ECO:0007669"/>
    <property type="project" value="InterPro"/>
</dbReference>
<comment type="caution">
    <text evidence="2">The sequence shown here is derived from an EMBL/GenBank/DDBJ whole genome shotgun (WGS) entry which is preliminary data.</text>
</comment>
<accession>A0AAE1BYW8</accession>
<dbReference type="AlphaFoldDB" id="A0AAE1BYW8"/>
<dbReference type="EMBL" id="JAUTXT010000028">
    <property type="protein sequence ID" value="KAK3673008.1"/>
    <property type="molecule type" value="Genomic_DNA"/>
</dbReference>
<dbReference type="InterPro" id="IPR016181">
    <property type="entry name" value="Acyl_CoA_acyltransferase"/>
</dbReference>
<dbReference type="Gene3D" id="3.40.630.30">
    <property type="match status" value="1"/>
</dbReference>
<dbReference type="Pfam" id="PF13508">
    <property type="entry name" value="Acetyltransf_7"/>
    <property type="match status" value="1"/>
</dbReference>
<evidence type="ECO:0000259" key="1">
    <source>
        <dbReference type="PROSITE" id="PS51186"/>
    </source>
</evidence>
<organism evidence="2 3">
    <name type="scientific">Recurvomyces mirabilis</name>
    <dbReference type="NCBI Taxonomy" id="574656"/>
    <lineage>
        <taxon>Eukaryota</taxon>
        <taxon>Fungi</taxon>
        <taxon>Dikarya</taxon>
        <taxon>Ascomycota</taxon>
        <taxon>Pezizomycotina</taxon>
        <taxon>Dothideomycetes</taxon>
        <taxon>Dothideomycetidae</taxon>
        <taxon>Mycosphaerellales</taxon>
        <taxon>Teratosphaeriaceae</taxon>
        <taxon>Recurvomyces</taxon>
    </lineage>
</organism>
<dbReference type="InterPro" id="IPR052523">
    <property type="entry name" value="Trichothecene_AcTrans"/>
</dbReference>
<dbReference type="InterPro" id="IPR000182">
    <property type="entry name" value="GNAT_dom"/>
</dbReference>
<evidence type="ECO:0000313" key="2">
    <source>
        <dbReference type="EMBL" id="KAK3673008.1"/>
    </source>
</evidence>
<dbReference type="PANTHER" id="PTHR42791:SF1">
    <property type="entry name" value="N-ACETYLTRANSFERASE DOMAIN-CONTAINING PROTEIN"/>
    <property type="match status" value="1"/>
</dbReference>
<protein>
    <recommendedName>
        <fullName evidence="1">N-acetyltransferase domain-containing protein</fullName>
    </recommendedName>
</protein>
<reference evidence="2" key="1">
    <citation type="submission" date="2023-07" db="EMBL/GenBank/DDBJ databases">
        <title>Black Yeasts Isolated from many extreme environments.</title>
        <authorList>
            <person name="Coleine C."/>
            <person name="Stajich J.E."/>
            <person name="Selbmann L."/>
        </authorList>
    </citation>
    <scope>NUCLEOTIDE SEQUENCE</scope>
    <source>
        <strain evidence="2">CCFEE 5485</strain>
    </source>
</reference>
<gene>
    <name evidence="2" type="ORF">LTR78_007119</name>
</gene>
<feature type="domain" description="N-acetyltransferase" evidence="1">
    <location>
        <begin position="3"/>
        <end position="210"/>
    </location>
</feature>
<keyword evidence="3" id="KW-1185">Reference proteome</keyword>
<evidence type="ECO:0000313" key="3">
    <source>
        <dbReference type="Proteomes" id="UP001274830"/>
    </source>
</evidence>
<dbReference type="SUPFAM" id="SSF55729">
    <property type="entry name" value="Acyl-CoA N-acyltransferases (Nat)"/>
    <property type="match status" value="1"/>
</dbReference>